<dbReference type="Proteomes" id="UP000009320">
    <property type="component" value="Unassembled WGS sequence"/>
</dbReference>
<sequence length="39" mass="4735">MEYRYGQQFLRINLACPMKLIKDGMKRLQKGVELYRKTN</sequence>
<organism evidence="1 2">
    <name type="scientific">Lactobacillus hominis DSM 23910 = CRBIP 24.179</name>
    <dbReference type="NCBI Taxonomy" id="1423758"/>
    <lineage>
        <taxon>Bacteria</taxon>
        <taxon>Bacillati</taxon>
        <taxon>Bacillota</taxon>
        <taxon>Bacilli</taxon>
        <taxon>Lactobacillales</taxon>
        <taxon>Lactobacillaceae</taxon>
        <taxon>Lactobacillus</taxon>
    </lineage>
</organism>
<gene>
    <name evidence="1" type="ORF">BN55_08430</name>
</gene>
<dbReference type="Gene3D" id="3.90.1150.10">
    <property type="entry name" value="Aspartate Aminotransferase, domain 1"/>
    <property type="match status" value="1"/>
</dbReference>
<dbReference type="AlphaFoldDB" id="I7KI52"/>
<evidence type="ECO:0000313" key="2">
    <source>
        <dbReference type="Proteomes" id="UP000009320"/>
    </source>
</evidence>
<dbReference type="EMBL" id="CAKE01000035">
    <property type="protein sequence ID" value="CCI82695.1"/>
    <property type="molecule type" value="Genomic_DNA"/>
</dbReference>
<comment type="caution">
    <text evidence="1">The sequence shown here is derived from an EMBL/GenBank/DDBJ whole genome shotgun (WGS) entry which is preliminary data.</text>
</comment>
<evidence type="ECO:0000313" key="1">
    <source>
        <dbReference type="EMBL" id="CCI82695.1"/>
    </source>
</evidence>
<keyword evidence="2" id="KW-1185">Reference proteome</keyword>
<dbReference type="InterPro" id="IPR015422">
    <property type="entry name" value="PyrdxlP-dep_Trfase_small"/>
</dbReference>
<evidence type="ECO:0008006" key="3">
    <source>
        <dbReference type="Google" id="ProtNLM"/>
    </source>
</evidence>
<name>I7KI52_9LACO</name>
<reference evidence="1 2" key="1">
    <citation type="submission" date="2012-06" db="EMBL/GenBank/DDBJ databases">
        <title>Draft Genome Sequence of Lactobacillus hominis Strain CRBIP 24.179T, isolated from human intestine.</title>
        <authorList>
            <person name="Cousin S."/>
            <person name="Ma L."/>
            <person name="Bizet C."/>
            <person name="Loux V."/>
            <person name="Bouchier C."/>
            <person name="Clermont D."/>
            <person name="Creno S."/>
        </authorList>
    </citation>
    <scope>NUCLEOTIDE SEQUENCE [LARGE SCALE GENOMIC DNA]</scope>
    <source>
        <strain evidence="2">CRBIP 24.179T</strain>
    </source>
</reference>
<protein>
    <recommendedName>
        <fullName evidence="3">Cystathionine beta-lyase</fullName>
    </recommendedName>
</protein>
<accession>I7KI52</accession>
<proteinExistence type="predicted"/>